<proteinExistence type="predicted"/>
<feature type="chain" id="PRO_5032970482" evidence="1">
    <location>
        <begin position="27"/>
        <end position="367"/>
    </location>
</feature>
<feature type="signal peptide" evidence="1">
    <location>
        <begin position="1"/>
        <end position="26"/>
    </location>
</feature>
<gene>
    <name evidence="2" type="ORF">EDS130_LOCUS10867</name>
</gene>
<keyword evidence="1" id="KW-0732">Signal</keyword>
<accession>A0A814B535</accession>
<name>A0A814B535_ADIRI</name>
<dbReference type="InterPro" id="IPR016187">
    <property type="entry name" value="CTDL_fold"/>
</dbReference>
<organism evidence="2 3">
    <name type="scientific">Adineta ricciae</name>
    <name type="common">Rotifer</name>
    <dbReference type="NCBI Taxonomy" id="249248"/>
    <lineage>
        <taxon>Eukaryota</taxon>
        <taxon>Metazoa</taxon>
        <taxon>Spiralia</taxon>
        <taxon>Gnathifera</taxon>
        <taxon>Rotifera</taxon>
        <taxon>Eurotatoria</taxon>
        <taxon>Bdelloidea</taxon>
        <taxon>Adinetida</taxon>
        <taxon>Adinetidae</taxon>
        <taxon>Adineta</taxon>
    </lineage>
</organism>
<dbReference type="OrthoDB" id="5983381at2759"/>
<dbReference type="Gene3D" id="3.10.100.10">
    <property type="entry name" value="Mannose-Binding Protein A, subunit A"/>
    <property type="match status" value="1"/>
</dbReference>
<comment type="caution">
    <text evidence="2">The sequence shown here is derived from an EMBL/GenBank/DDBJ whole genome shotgun (WGS) entry which is preliminary data.</text>
</comment>
<evidence type="ECO:0000313" key="3">
    <source>
        <dbReference type="Proteomes" id="UP000663852"/>
    </source>
</evidence>
<sequence>MYIHLAIVLLLHQIVYILQGVRCVTASNGYMPEVNPVCPCEKGERGEKGYPGVCTIGYCGYRYNIYTRDCLSSRINVERLALSIRQLITDTKIVYQRARANSCVCQTTSSPSVVSNPYHFDYQIYARLKGDKGDAGQSCPLNCMQSTQTSVRVFPTKEAAIEKLSTYSDHTYVHIVDEFGYLQNVFVRVQGRLIPIVLGNTEPSSVHDQNLPAKKSQCTIPLPCPTLHIFALGPYARKMCSPKRPTMCSKLSEYDDLCARVSKRHQLKGFYRAFISTSTQWLANLFDGVCLDAKIMNMQEQVLFDSFEDIFEQKPLQHDILDVQGLKPQFQYWWHGSLPNGTASSDTCNSLQYLFLSGHLPMIYTYI</sequence>
<dbReference type="SUPFAM" id="SSF56436">
    <property type="entry name" value="C-type lectin-like"/>
    <property type="match status" value="1"/>
</dbReference>
<dbReference type="Proteomes" id="UP000663852">
    <property type="component" value="Unassembled WGS sequence"/>
</dbReference>
<evidence type="ECO:0000313" key="2">
    <source>
        <dbReference type="EMBL" id="CAF0922881.1"/>
    </source>
</evidence>
<protein>
    <submittedName>
        <fullName evidence="2">Uncharacterized protein</fullName>
    </submittedName>
</protein>
<evidence type="ECO:0000256" key="1">
    <source>
        <dbReference type="SAM" id="SignalP"/>
    </source>
</evidence>
<dbReference type="EMBL" id="CAJNOJ010000038">
    <property type="protein sequence ID" value="CAF0922881.1"/>
    <property type="molecule type" value="Genomic_DNA"/>
</dbReference>
<dbReference type="AlphaFoldDB" id="A0A814B535"/>
<dbReference type="InterPro" id="IPR016186">
    <property type="entry name" value="C-type_lectin-like/link_sf"/>
</dbReference>
<reference evidence="2" key="1">
    <citation type="submission" date="2021-02" db="EMBL/GenBank/DDBJ databases">
        <authorList>
            <person name="Nowell W R."/>
        </authorList>
    </citation>
    <scope>NUCLEOTIDE SEQUENCE</scope>
</reference>